<evidence type="ECO:0000256" key="6">
    <source>
        <dbReference type="ARBA" id="ARBA00022989"/>
    </source>
</evidence>
<evidence type="ECO:0000256" key="3">
    <source>
        <dbReference type="ARBA" id="ARBA00022679"/>
    </source>
</evidence>
<dbReference type="AlphaFoldDB" id="A0A9R0RVJ2"/>
<evidence type="ECO:0000259" key="12">
    <source>
        <dbReference type="Pfam" id="PF13839"/>
    </source>
</evidence>
<keyword evidence="15" id="KW-1185">Reference proteome</keyword>
<dbReference type="InterPro" id="IPR025846">
    <property type="entry name" value="TBL_N"/>
</dbReference>
<evidence type="ECO:0000256" key="10">
    <source>
        <dbReference type="ARBA" id="ARBA00023180"/>
    </source>
</evidence>
<dbReference type="GO" id="GO:0000139">
    <property type="term" value="C:Golgi membrane"/>
    <property type="evidence" value="ECO:0007669"/>
    <property type="project" value="UniProtKB-SubCell"/>
</dbReference>
<evidence type="ECO:0000256" key="7">
    <source>
        <dbReference type="ARBA" id="ARBA00023034"/>
    </source>
</evidence>
<dbReference type="Pfam" id="PF14416">
    <property type="entry name" value="PMR5N"/>
    <property type="match status" value="1"/>
</dbReference>
<keyword evidence="4" id="KW-0812">Transmembrane</keyword>
<dbReference type="Gramene" id="TRITD3Av1G240760.3">
    <property type="protein sequence ID" value="TRITD3Av1G240760.3"/>
    <property type="gene ID" value="TRITD3Av1G240760"/>
</dbReference>
<dbReference type="GO" id="GO:1990538">
    <property type="term" value="F:xylan O-acetyltransferase activity"/>
    <property type="evidence" value="ECO:0007669"/>
    <property type="project" value="UniProtKB-ARBA"/>
</dbReference>
<evidence type="ECO:0000256" key="11">
    <source>
        <dbReference type="SAM" id="MobiDB-lite"/>
    </source>
</evidence>
<dbReference type="PANTHER" id="PTHR32285">
    <property type="entry name" value="PROTEIN TRICHOME BIREFRINGENCE-LIKE 9-RELATED"/>
    <property type="match status" value="1"/>
</dbReference>
<keyword evidence="5" id="KW-0735">Signal-anchor</keyword>
<feature type="region of interest" description="Disordered" evidence="11">
    <location>
        <begin position="421"/>
        <end position="452"/>
    </location>
</feature>
<evidence type="ECO:0000256" key="1">
    <source>
        <dbReference type="ARBA" id="ARBA00004323"/>
    </source>
</evidence>
<keyword evidence="3" id="KW-0808">Transferase</keyword>
<keyword evidence="7" id="KW-0333">Golgi apparatus</keyword>
<protein>
    <recommendedName>
        <fullName evidence="16">Trichome birefringence-like N-terminal domain-containing protein</fullName>
    </recommendedName>
</protein>
<evidence type="ECO:0008006" key="16">
    <source>
        <dbReference type="Google" id="ProtNLM"/>
    </source>
</evidence>
<evidence type="ECO:0000256" key="9">
    <source>
        <dbReference type="ARBA" id="ARBA00023157"/>
    </source>
</evidence>
<comment type="subcellular location">
    <subcellularLocation>
        <location evidence="1">Golgi apparatus membrane</location>
        <topology evidence="1">Single-pass type II membrane protein</topology>
    </subcellularLocation>
</comment>
<feature type="compositionally biased region" description="Basic and acidic residues" evidence="11">
    <location>
        <begin position="434"/>
        <end position="444"/>
    </location>
</feature>
<reference evidence="14 15" key="1">
    <citation type="submission" date="2017-09" db="EMBL/GenBank/DDBJ databases">
        <authorList>
            <consortium name="International Durum Wheat Genome Sequencing Consortium (IDWGSC)"/>
            <person name="Milanesi L."/>
        </authorList>
    </citation>
    <scope>NUCLEOTIDE SEQUENCE [LARGE SCALE GENOMIC DNA]</scope>
    <source>
        <strain evidence="15">cv. Svevo</strain>
    </source>
</reference>
<keyword evidence="6" id="KW-1133">Transmembrane helix</keyword>
<feature type="region of interest" description="Disordered" evidence="11">
    <location>
        <begin position="58"/>
        <end position="124"/>
    </location>
</feature>
<proteinExistence type="inferred from homology"/>
<dbReference type="Pfam" id="PF13839">
    <property type="entry name" value="PC-Esterase"/>
    <property type="match status" value="1"/>
</dbReference>
<dbReference type="InterPro" id="IPR029962">
    <property type="entry name" value="TBL"/>
</dbReference>
<evidence type="ECO:0000256" key="8">
    <source>
        <dbReference type="ARBA" id="ARBA00023136"/>
    </source>
</evidence>
<dbReference type="EMBL" id="LT934115">
    <property type="protein sequence ID" value="VAH67610.1"/>
    <property type="molecule type" value="Genomic_DNA"/>
</dbReference>
<evidence type="ECO:0000313" key="14">
    <source>
        <dbReference type="EMBL" id="VAH67610.1"/>
    </source>
</evidence>
<keyword evidence="10" id="KW-0325">Glycoprotein</keyword>
<keyword evidence="8" id="KW-0472">Membrane</keyword>
<evidence type="ECO:0000313" key="15">
    <source>
        <dbReference type="Proteomes" id="UP000324705"/>
    </source>
</evidence>
<accession>A0A9R0RVJ2</accession>
<feature type="compositionally biased region" description="Polar residues" evidence="11">
    <location>
        <begin position="96"/>
        <end position="111"/>
    </location>
</feature>
<evidence type="ECO:0000256" key="2">
    <source>
        <dbReference type="ARBA" id="ARBA00007727"/>
    </source>
</evidence>
<comment type="similarity">
    <text evidence="2">Belongs to the PC-esterase family. TBL subfamily.</text>
</comment>
<gene>
    <name evidence="14" type="ORF">TRITD_3Av1G240760</name>
</gene>
<evidence type="ECO:0000259" key="13">
    <source>
        <dbReference type="Pfam" id="PF14416"/>
    </source>
</evidence>
<keyword evidence="9" id="KW-1015">Disulfide bond</keyword>
<dbReference type="Proteomes" id="UP000324705">
    <property type="component" value="Chromosome 3A"/>
</dbReference>
<dbReference type="PANTHER" id="PTHR32285:SF18">
    <property type="entry name" value="PROTEIN TRICHOME BIREFRINGENCE-LIKE 18"/>
    <property type="match status" value="1"/>
</dbReference>
<dbReference type="InterPro" id="IPR026057">
    <property type="entry name" value="TBL_C"/>
</dbReference>
<name>A0A9R0RVJ2_TRITD</name>
<organism evidence="14 15">
    <name type="scientific">Triticum turgidum subsp. durum</name>
    <name type="common">Durum wheat</name>
    <name type="synonym">Triticum durum</name>
    <dbReference type="NCBI Taxonomy" id="4567"/>
    <lineage>
        <taxon>Eukaryota</taxon>
        <taxon>Viridiplantae</taxon>
        <taxon>Streptophyta</taxon>
        <taxon>Embryophyta</taxon>
        <taxon>Tracheophyta</taxon>
        <taxon>Spermatophyta</taxon>
        <taxon>Magnoliopsida</taxon>
        <taxon>Liliopsida</taxon>
        <taxon>Poales</taxon>
        <taxon>Poaceae</taxon>
        <taxon>BOP clade</taxon>
        <taxon>Pooideae</taxon>
        <taxon>Triticodae</taxon>
        <taxon>Triticeae</taxon>
        <taxon>Triticinae</taxon>
        <taxon>Triticum</taxon>
    </lineage>
</organism>
<evidence type="ECO:0000256" key="4">
    <source>
        <dbReference type="ARBA" id="ARBA00022692"/>
    </source>
</evidence>
<evidence type="ECO:0000256" key="5">
    <source>
        <dbReference type="ARBA" id="ARBA00022968"/>
    </source>
</evidence>
<feature type="domain" description="Trichome birefringence-like N-terminal" evidence="13">
    <location>
        <begin position="152"/>
        <end position="203"/>
    </location>
</feature>
<sequence length="482" mass="52850">MSLPGKKAAAGAGGIRRWLSTAVLLALALVLILVVISLSVGSPLPGASLPEYPAVRASHPKGNATADDGSKNDIATGVPLPGKELQGGQEPLVEHSAQNATLNSSEGSLNTREVDDTVPDPVSVDSKIQDPVVAMDDTTPKLNDSQRPDQGTCDLYHGEWVFDSSGALYTNNSCPVITRMQNCQGNGRPDKDYESWRWKPQQCTLPRFDGIKFLELMRGKTLAFVGDSVARNHMESLLCILWQVEAPVDRGSRRMNRWIFRSTKTTIIRIWSAWFMQFIASFDVLVLSSGHWFAKRSAYIQNGNVVGGQLWWPQQAGKMQINNVGAFGVSVETCLTALATHPNFTGIAVLRTYSPDHYEGGAWNTGGSCTGKVKPLDAVVRNGYTDAMYEKQVAGFRKAVQNSGKHSSKLKLMDITEPFALRADGHPGPYRSPDPNKKTQRGPDGKPPPQDCLHWCMPGPIDTWNEMLFETIRRELEGDSSR</sequence>
<feature type="domain" description="Trichome birefringence-like C-terminal" evidence="12">
    <location>
        <begin position="276"/>
        <end position="470"/>
    </location>
</feature>